<evidence type="ECO:0000313" key="2">
    <source>
        <dbReference type="EMBL" id="KTA96113.1"/>
    </source>
</evidence>
<dbReference type="EMBL" id="LLZZ01000174">
    <property type="protein sequence ID" value="KTA96113.1"/>
    <property type="molecule type" value="Genomic_DNA"/>
</dbReference>
<organism evidence="2 3">
    <name type="scientific">Candida glabrata</name>
    <name type="common">Yeast</name>
    <name type="synonym">Torulopsis glabrata</name>
    <dbReference type="NCBI Taxonomy" id="5478"/>
    <lineage>
        <taxon>Eukaryota</taxon>
        <taxon>Fungi</taxon>
        <taxon>Dikarya</taxon>
        <taxon>Ascomycota</taxon>
        <taxon>Saccharomycotina</taxon>
        <taxon>Saccharomycetes</taxon>
        <taxon>Saccharomycetales</taxon>
        <taxon>Saccharomycetaceae</taxon>
        <taxon>Nakaseomyces</taxon>
    </lineage>
</organism>
<dbReference type="AlphaFoldDB" id="A0A0W0E1J6"/>
<feature type="region of interest" description="Disordered" evidence="1">
    <location>
        <begin position="199"/>
        <end position="237"/>
    </location>
</feature>
<accession>A0A0W0E1J6</accession>
<feature type="compositionally biased region" description="Basic and acidic residues" evidence="1">
    <location>
        <begin position="199"/>
        <end position="208"/>
    </location>
</feature>
<comment type="caution">
    <text evidence="2">The sequence shown here is derived from an EMBL/GenBank/DDBJ whole genome shotgun (WGS) entry which is preliminary data.</text>
</comment>
<dbReference type="VEuPathDB" id="FungiDB:GVI51_C04521"/>
<feature type="compositionally biased region" description="Acidic residues" evidence="1">
    <location>
        <begin position="209"/>
        <end position="236"/>
    </location>
</feature>
<dbReference type="VEuPathDB" id="FungiDB:B1J91_C04785g"/>
<dbReference type="VEuPathDB" id="FungiDB:CAGL0C04785g"/>
<evidence type="ECO:0000313" key="3">
    <source>
        <dbReference type="Proteomes" id="UP000054886"/>
    </source>
</evidence>
<sequence>MQYVSIPQQILLANRARTKLMDCAMVKEHNKDYDLRRMVAHANMLDSLLRDVPTSAQPQQTQQPEPQAQVYRAQAHEYDEELMFDMDDKEYHTSTECSNMISQCRRYEDSLSDQSQYDQYSDQYHDQYSDQFGTLRGSLRGSLRDSLGDSLDCDNAVEENKDDVTTTTMTTTIDENGEMHTCNRVPLLYQTLRDENSPRDLRDHIIDNEREDDYGDDPRDDEENLLESGESPDEMDGCGLLAEVVYTNPVSMRYNKWQHPADTSTELYKPRYIDAYIRPLN</sequence>
<proteinExistence type="predicted"/>
<dbReference type="Proteomes" id="UP000054886">
    <property type="component" value="Unassembled WGS sequence"/>
</dbReference>
<gene>
    <name evidence="2" type="ORF">AO440_000563</name>
</gene>
<reference evidence="2 3" key="1">
    <citation type="submission" date="2015-10" db="EMBL/GenBank/DDBJ databases">
        <title>Draft genomes sequences of Candida glabrata isolates 1A, 1B, 2A, 2B, 3A and 3B.</title>
        <authorList>
            <person name="Haavelsrud O.E."/>
            <person name="Gaustad P."/>
        </authorList>
    </citation>
    <scope>NUCLEOTIDE SEQUENCE [LARGE SCALE GENOMIC DNA]</scope>
    <source>
        <strain evidence="2">910700640</strain>
    </source>
</reference>
<dbReference type="VEuPathDB" id="FungiDB:GWK60_C04279"/>
<name>A0A0W0E1J6_CANGB</name>
<evidence type="ECO:0000256" key="1">
    <source>
        <dbReference type="SAM" id="MobiDB-lite"/>
    </source>
</evidence>
<protein>
    <submittedName>
        <fullName evidence="2">Uncharacterized protein</fullName>
    </submittedName>
</protein>